<evidence type="ECO:0000256" key="2">
    <source>
        <dbReference type="SAM" id="SignalP"/>
    </source>
</evidence>
<comment type="caution">
    <text evidence="4">The sequence shown here is derived from an EMBL/GenBank/DDBJ whole genome shotgun (WGS) entry which is preliminary data.</text>
</comment>
<gene>
    <name evidence="4" type="ORF">RH861_15260</name>
</gene>
<accession>A0ABU1FNV4</accession>
<dbReference type="Pfam" id="PF08309">
    <property type="entry name" value="LVIVD"/>
    <property type="match status" value="2"/>
</dbReference>
<dbReference type="EMBL" id="JAVKGS010000005">
    <property type="protein sequence ID" value="MDR5693432.1"/>
    <property type="molecule type" value="Genomic_DNA"/>
</dbReference>
<dbReference type="InterPro" id="IPR011044">
    <property type="entry name" value="Quino_amine_DH_bsu"/>
</dbReference>
<dbReference type="InterPro" id="IPR003137">
    <property type="entry name" value="PA_domain"/>
</dbReference>
<dbReference type="InterPro" id="IPR013211">
    <property type="entry name" value="LVIVD"/>
</dbReference>
<proteinExistence type="predicted"/>
<sequence length="621" mass="66285">MYRSAALAGTAIVAAGALLLGAGPVLAHDEPLVDDGVLDSGKETHNHHSHGQQHGEEEGHLPASSENVLKIGNLDLFEGAEQPGRIADVSAYGNYAYLTAFWEPACDRGGVYIVDIADPEAPKVVTKIDSHRGTFSGEGSQVIDLNTEHFTGQLLAYQNEICPGDDKGIGGVTLVDVTNPAKPKKLVEGAGDFDVPGKAQTKAHETHSIRMWTDGDRAYVVLVDNEESADVDILDITNPSKPVLVSETDLVDESAQPLGEVHGDATFLHDMVVEEVDGVMTMLLSYWDGGYIKLNVDDPANPVFIDDTDFEQFDPVRLEVAGEEITPEGNAHQAEFTHDREFFIATDEDFDPYRVIAQIEGAGEFTAVQGSDVPQISPEQSLAGGTRYVGLACTAASVPAPAGATVAVVERGTCAFTDKVQAVEAAGYEGAIVFNSDAAGNCDALVSMLVDAGIPAVFASRTDGFRILTGGVPAGYTCGSGTPYPVPLAVGDPGRDVDVSAVFDGWGYVHLYDAETMEDLDQYYVPESQDAAYASGFGDLSVHEIATDPDENLAYVSYYAAGFRVVEYDRATGLNEVGHFIEEGGNNFWGVEVHEHPNGEKYVLASDRDSGLYIFQYDPEG</sequence>
<dbReference type="RefSeq" id="WP_310521714.1">
    <property type="nucleotide sequence ID" value="NZ_BAABBS010000002.1"/>
</dbReference>
<dbReference type="Proteomes" id="UP001260072">
    <property type="component" value="Unassembled WGS sequence"/>
</dbReference>
<feature type="chain" id="PRO_5046235248" evidence="2">
    <location>
        <begin position="28"/>
        <end position="621"/>
    </location>
</feature>
<dbReference type="SUPFAM" id="SSF52025">
    <property type="entry name" value="PA domain"/>
    <property type="match status" value="1"/>
</dbReference>
<feature type="region of interest" description="Disordered" evidence="1">
    <location>
        <begin position="33"/>
        <end position="63"/>
    </location>
</feature>
<evidence type="ECO:0000259" key="3">
    <source>
        <dbReference type="Pfam" id="PF02225"/>
    </source>
</evidence>
<dbReference type="InterPro" id="IPR046450">
    <property type="entry name" value="PA_dom_sf"/>
</dbReference>
<evidence type="ECO:0000313" key="5">
    <source>
        <dbReference type="Proteomes" id="UP001260072"/>
    </source>
</evidence>
<organism evidence="4 5">
    <name type="scientific">Agromyces indicus</name>
    <dbReference type="NCBI Taxonomy" id="758919"/>
    <lineage>
        <taxon>Bacteria</taxon>
        <taxon>Bacillati</taxon>
        <taxon>Actinomycetota</taxon>
        <taxon>Actinomycetes</taxon>
        <taxon>Micrococcales</taxon>
        <taxon>Microbacteriaceae</taxon>
        <taxon>Agromyces</taxon>
    </lineage>
</organism>
<feature type="signal peptide" evidence="2">
    <location>
        <begin position="1"/>
        <end position="27"/>
    </location>
</feature>
<evidence type="ECO:0000256" key="1">
    <source>
        <dbReference type="SAM" id="MobiDB-lite"/>
    </source>
</evidence>
<protein>
    <submittedName>
        <fullName evidence="4">PA domain-containing protein</fullName>
    </submittedName>
</protein>
<reference evidence="5" key="1">
    <citation type="submission" date="2023-07" db="EMBL/GenBank/DDBJ databases">
        <title>Description of three actinobacteria isolated from air of manufacturing shop in a pharmaceutical factory.</title>
        <authorList>
            <person name="Zhang D.-F."/>
        </authorList>
    </citation>
    <scope>NUCLEOTIDE SEQUENCE [LARGE SCALE GENOMIC DNA]</scope>
    <source>
        <strain evidence="5">CCTCC AB 2011122</strain>
    </source>
</reference>
<keyword evidence="2" id="KW-0732">Signal</keyword>
<evidence type="ECO:0000313" key="4">
    <source>
        <dbReference type="EMBL" id="MDR5693432.1"/>
    </source>
</evidence>
<name>A0ABU1FNV4_9MICO</name>
<feature type="domain" description="PA" evidence="3">
    <location>
        <begin position="392"/>
        <end position="465"/>
    </location>
</feature>
<dbReference type="SUPFAM" id="SSF50969">
    <property type="entry name" value="YVTN repeat-like/Quinoprotein amine dehydrogenase"/>
    <property type="match status" value="1"/>
</dbReference>
<dbReference type="Pfam" id="PF02225">
    <property type="entry name" value="PA"/>
    <property type="match status" value="1"/>
</dbReference>
<dbReference type="Gene3D" id="3.50.30.30">
    <property type="match status" value="1"/>
</dbReference>
<keyword evidence="5" id="KW-1185">Reference proteome</keyword>